<accession>A0A2P7VE99</accession>
<dbReference type="Gene3D" id="3.40.50.2300">
    <property type="match status" value="1"/>
</dbReference>
<protein>
    <submittedName>
        <fullName evidence="3">Transcriptional regulator</fullName>
    </submittedName>
</protein>
<dbReference type="PANTHER" id="PTHR43228">
    <property type="entry name" value="TWO-COMPONENT RESPONSE REGULATOR"/>
    <property type="match status" value="1"/>
</dbReference>
<dbReference type="PANTHER" id="PTHR43228:SF8">
    <property type="entry name" value="TRANSCRIPTIONAL REGULATORY PROTEIN GLNL"/>
    <property type="match status" value="1"/>
</dbReference>
<keyword evidence="4" id="KW-1185">Reference proteome</keyword>
<dbReference type="RefSeq" id="WP_106838268.1">
    <property type="nucleotide sequence ID" value="NZ_JBCNIW010000010.1"/>
</dbReference>
<gene>
    <name evidence="3" type="ORF">C7R93_07685</name>
</gene>
<evidence type="ECO:0000259" key="2">
    <source>
        <dbReference type="PROSITE" id="PS50110"/>
    </source>
</evidence>
<dbReference type="EMBL" id="PXZM01000011">
    <property type="protein sequence ID" value="PSJ97500.1"/>
    <property type="molecule type" value="Genomic_DNA"/>
</dbReference>
<comment type="caution">
    <text evidence="3">The sequence shown here is derived from an EMBL/GenBank/DDBJ whole genome shotgun (WGS) entry which is preliminary data.</text>
</comment>
<dbReference type="SMART" id="SM00448">
    <property type="entry name" value="REC"/>
    <property type="match status" value="1"/>
</dbReference>
<dbReference type="InterPro" id="IPR013972">
    <property type="entry name" value="YcbB"/>
</dbReference>
<name>A0A2P7VE99_9BACL</name>
<evidence type="ECO:0000313" key="4">
    <source>
        <dbReference type="Proteomes" id="UP000240419"/>
    </source>
</evidence>
<organism evidence="3 4">
    <name type="scientific">Brevibacillus fortis</name>
    <dbReference type="NCBI Taxonomy" id="2126352"/>
    <lineage>
        <taxon>Bacteria</taxon>
        <taxon>Bacillati</taxon>
        <taxon>Bacillota</taxon>
        <taxon>Bacilli</taxon>
        <taxon>Bacillales</taxon>
        <taxon>Paenibacillaceae</taxon>
        <taxon>Brevibacillus</taxon>
    </lineage>
</organism>
<feature type="domain" description="Response regulatory" evidence="2">
    <location>
        <begin position="2"/>
        <end position="118"/>
    </location>
</feature>
<dbReference type="InterPro" id="IPR052048">
    <property type="entry name" value="ST_Response_Regulator"/>
</dbReference>
<dbReference type="GO" id="GO:0000160">
    <property type="term" value="P:phosphorelay signal transduction system"/>
    <property type="evidence" value="ECO:0007669"/>
    <property type="project" value="InterPro"/>
</dbReference>
<dbReference type="PROSITE" id="PS50110">
    <property type="entry name" value="RESPONSE_REGULATORY"/>
    <property type="match status" value="1"/>
</dbReference>
<evidence type="ECO:0000256" key="1">
    <source>
        <dbReference type="PROSITE-ProRule" id="PRU00169"/>
    </source>
</evidence>
<keyword evidence="1" id="KW-0597">Phosphoprotein</keyword>
<dbReference type="Proteomes" id="UP000240419">
    <property type="component" value="Unassembled WGS sequence"/>
</dbReference>
<evidence type="ECO:0000313" key="3">
    <source>
        <dbReference type="EMBL" id="PSJ97500.1"/>
    </source>
</evidence>
<reference evidence="3 4" key="1">
    <citation type="submission" date="2018-03" db="EMBL/GenBank/DDBJ databases">
        <title>Brevisbacillus phylogenomics.</title>
        <authorList>
            <person name="Dunlap C."/>
        </authorList>
    </citation>
    <scope>NUCLEOTIDE SEQUENCE [LARGE SCALE GENOMIC DNA]</scope>
    <source>
        <strain evidence="3 4">NRRL NRS-1210</strain>
    </source>
</reference>
<dbReference type="AlphaFoldDB" id="A0A2P7VE99"/>
<dbReference type="SUPFAM" id="SSF52172">
    <property type="entry name" value="CheY-like"/>
    <property type="match status" value="1"/>
</dbReference>
<sequence length="313" mass="35822">MRYFIVDDDPAIRFMLGQMIEDADLGEVCGEAEDGSQINHDFLKWKQVDILLIDLLMPNRDGIETVRQLGRRYTGKIVMISQIETKEMIAEAYATGIEYYVTKPVNRLEVISVLQKVRERILLQQSIEGIQRSLSVLSGSMNVTAALSKDASYPEKGILSSARFLLTELGMISEKGSKDLLDMMDWLYRWEKESDGEVNLPPLRDIFLAIAARKLGKGVTVLIQKETKAAEQRVRRAIYQALTHLASLGLTDYSNPKFESYATTFFDFTEVRKRMLELENQMEMTISSTRINTKKFIFVLYMESKRRIGVFQG</sequence>
<dbReference type="InterPro" id="IPR001789">
    <property type="entry name" value="Sig_transdc_resp-reg_receiver"/>
</dbReference>
<dbReference type="Pfam" id="PF00072">
    <property type="entry name" value="Response_reg"/>
    <property type="match status" value="1"/>
</dbReference>
<dbReference type="InterPro" id="IPR011006">
    <property type="entry name" value="CheY-like_superfamily"/>
</dbReference>
<proteinExistence type="predicted"/>
<dbReference type="OrthoDB" id="1684633at2"/>
<feature type="modified residue" description="4-aspartylphosphate" evidence="1">
    <location>
        <position position="54"/>
    </location>
</feature>
<dbReference type="Pfam" id="PF08664">
    <property type="entry name" value="YcbB"/>
    <property type="match status" value="1"/>
</dbReference>